<organism evidence="1 2">
    <name type="scientific">Aspergillus glaucus CBS 516.65</name>
    <dbReference type="NCBI Taxonomy" id="1160497"/>
    <lineage>
        <taxon>Eukaryota</taxon>
        <taxon>Fungi</taxon>
        <taxon>Dikarya</taxon>
        <taxon>Ascomycota</taxon>
        <taxon>Pezizomycotina</taxon>
        <taxon>Eurotiomycetes</taxon>
        <taxon>Eurotiomycetidae</taxon>
        <taxon>Eurotiales</taxon>
        <taxon>Aspergillaceae</taxon>
        <taxon>Aspergillus</taxon>
        <taxon>Aspergillus subgen. Aspergillus</taxon>
    </lineage>
</organism>
<keyword evidence="2" id="KW-1185">Reference proteome</keyword>
<dbReference type="RefSeq" id="XP_022403261.1">
    <property type="nucleotide sequence ID" value="XM_022540481.1"/>
</dbReference>
<dbReference type="VEuPathDB" id="FungiDB:ASPGLDRAFT_1244213"/>
<reference evidence="2" key="1">
    <citation type="journal article" date="2017" name="Genome Biol.">
        <title>Comparative genomics reveals high biological diversity and specific adaptations in the industrially and medically important fungal genus Aspergillus.</title>
        <authorList>
            <person name="de Vries R.P."/>
            <person name="Riley R."/>
            <person name="Wiebenga A."/>
            <person name="Aguilar-Osorio G."/>
            <person name="Amillis S."/>
            <person name="Uchima C.A."/>
            <person name="Anderluh G."/>
            <person name="Asadollahi M."/>
            <person name="Askin M."/>
            <person name="Barry K."/>
            <person name="Battaglia E."/>
            <person name="Bayram O."/>
            <person name="Benocci T."/>
            <person name="Braus-Stromeyer S.A."/>
            <person name="Caldana C."/>
            <person name="Canovas D."/>
            <person name="Cerqueira G.C."/>
            <person name="Chen F."/>
            <person name="Chen W."/>
            <person name="Choi C."/>
            <person name="Clum A."/>
            <person name="Dos Santos R.A."/>
            <person name="Damasio A.R."/>
            <person name="Diallinas G."/>
            <person name="Emri T."/>
            <person name="Fekete E."/>
            <person name="Flipphi M."/>
            <person name="Freyberg S."/>
            <person name="Gallo A."/>
            <person name="Gournas C."/>
            <person name="Habgood R."/>
            <person name="Hainaut M."/>
            <person name="Harispe M.L."/>
            <person name="Henrissat B."/>
            <person name="Hilden K.S."/>
            <person name="Hope R."/>
            <person name="Hossain A."/>
            <person name="Karabika E."/>
            <person name="Karaffa L."/>
            <person name="Karanyi Z."/>
            <person name="Krasevec N."/>
            <person name="Kuo A."/>
            <person name="Kusch H."/>
            <person name="LaButti K."/>
            <person name="Lagendijk E.L."/>
            <person name="Lapidus A."/>
            <person name="Levasseur A."/>
            <person name="Lindquist E."/>
            <person name="Lipzen A."/>
            <person name="Logrieco A.F."/>
            <person name="MacCabe A."/>
            <person name="Maekelae M.R."/>
            <person name="Malavazi I."/>
            <person name="Melin P."/>
            <person name="Meyer V."/>
            <person name="Mielnichuk N."/>
            <person name="Miskei M."/>
            <person name="Molnar A.P."/>
            <person name="Mule G."/>
            <person name="Ngan C.Y."/>
            <person name="Orejas M."/>
            <person name="Orosz E."/>
            <person name="Ouedraogo J.P."/>
            <person name="Overkamp K.M."/>
            <person name="Park H.-S."/>
            <person name="Perrone G."/>
            <person name="Piumi F."/>
            <person name="Punt P.J."/>
            <person name="Ram A.F."/>
            <person name="Ramon A."/>
            <person name="Rauscher S."/>
            <person name="Record E."/>
            <person name="Riano-Pachon D.M."/>
            <person name="Robert V."/>
            <person name="Roehrig J."/>
            <person name="Ruller R."/>
            <person name="Salamov A."/>
            <person name="Salih N.S."/>
            <person name="Samson R.A."/>
            <person name="Sandor E."/>
            <person name="Sanguinetti M."/>
            <person name="Schuetze T."/>
            <person name="Sepcic K."/>
            <person name="Shelest E."/>
            <person name="Sherlock G."/>
            <person name="Sophianopoulou V."/>
            <person name="Squina F.M."/>
            <person name="Sun H."/>
            <person name="Susca A."/>
            <person name="Todd R.B."/>
            <person name="Tsang A."/>
            <person name="Unkles S.E."/>
            <person name="van de Wiele N."/>
            <person name="van Rossen-Uffink D."/>
            <person name="Oliveira J.V."/>
            <person name="Vesth T.C."/>
            <person name="Visser J."/>
            <person name="Yu J.-H."/>
            <person name="Zhou M."/>
            <person name="Andersen M.R."/>
            <person name="Archer D.B."/>
            <person name="Baker S.E."/>
            <person name="Benoit I."/>
            <person name="Brakhage A.A."/>
            <person name="Braus G.H."/>
            <person name="Fischer R."/>
            <person name="Frisvad J.C."/>
            <person name="Goldman G.H."/>
            <person name="Houbraken J."/>
            <person name="Oakley B."/>
            <person name="Pocsi I."/>
            <person name="Scazzocchio C."/>
            <person name="Seiboth B."/>
            <person name="vanKuyk P.A."/>
            <person name="Wortman J."/>
            <person name="Dyer P.S."/>
            <person name="Grigoriev I.V."/>
        </authorList>
    </citation>
    <scope>NUCLEOTIDE SEQUENCE [LARGE SCALE GENOMIC DNA]</scope>
    <source>
        <strain evidence="2">CBS 516.65</strain>
    </source>
</reference>
<evidence type="ECO:0000313" key="1">
    <source>
        <dbReference type="EMBL" id="OJJ86572.1"/>
    </source>
</evidence>
<dbReference type="Proteomes" id="UP000184300">
    <property type="component" value="Unassembled WGS sequence"/>
</dbReference>
<accession>A0A1L9VRP2</accession>
<proteinExistence type="predicted"/>
<dbReference type="EMBL" id="KV878892">
    <property type="protein sequence ID" value="OJJ86572.1"/>
    <property type="molecule type" value="Genomic_DNA"/>
</dbReference>
<name>A0A1L9VRP2_ASPGL</name>
<protein>
    <submittedName>
        <fullName evidence="1">Uncharacterized protein</fullName>
    </submittedName>
</protein>
<sequence length="153" mass="16999">MGKALAYGVRRTYERTKSYRVVFPCYCIASPATVRSTHTGYGSRARWLEVSSLPSEISLSQPQYLNRWNRTKGEKRKSEDVRQKARPRLACQTSQPLRSKSVRVCVCVCLSLLFLVMAVRPSALLTACHSSSGSVFVSLGAASQLHPSVEWTG</sequence>
<dbReference type="AlphaFoldDB" id="A0A1L9VRP2"/>
<gene>
    <name evidence="1" type="ORF">ASPGLDRAFT_1244213</name>
</gene>
<dbReference type="GeneID" id="34456742"/>
<evidence type="ECO:0000313" key="2">
    <source>
        <dbReference type="Proteomes" id="UP000184300"/>
    </source>
</evidence>